<sequence length="1248" mass="142316">MSQEKVTQLSQQFGDQCPVCLVVFKKDLSVSSREIHTNKCLDKNNDESNDELLARSLQEETWQEIYQKESTYICTLCFKDLTNANSMDRLLHMNSCADKSVKFQAKFKIKENKSPKNGNQCPLCSKTFNQLNFLLHIKKCAVKRNIPISQLLLIFQKNQESLSTNKIKLSETPLNKCETVKPGINQRDLTKKKLKDDKNHDMKLIKYSAEMKEAIMERALALTNQEVCESSVILEDKKIFKAQRDIGMIPKQSIFMLTDRFMQNNNCKLWELASMPKNKNDATYYIPLLQTNLSTKQKTLSIEDNLQKKHCNEAITDTQHEKLSILVELADETCQSNGFIRESKQNGNLSHLEMLSNDMKLLLEESLFADFIFHCDSNIQVKAHRNILAARSEEFKKITCDCCEVYVSEYSSIAVQFMLKFIYTGFTDVPFEKAFQVQQLSQRYKLTLLYEVCAGILAENCNENDSIEEIVSSFWNDQDKRCWKKNLLTKTPDQNEDEVVGDSSNSDSEIQELHHQFLQLKDRIENIAPINYSKSNITSETVLSSSQSLHDKSLHIVKTIPCENLDLSSNLENISFKSQNISSKNKNDLYVGFQVINKNTSKVKQVESIDISDDEYAPSNNNLYTPKIASYETPLLIDSKSCVGDLLTSTNNLNNSFISFKPCYAVNPRCPTPYNAAKVNVLTSQFFTPGNQTSKINTLGTKTSEVVTPGSYSNFCLFNTFQNENVENDSSTVDLNDPIDSKVTKCSSPLQKFNEAHKISFDKSMSCDNCSITSLHLSDKNNVLASLTPINLKLNSKNESVIFPDGETSNNKTMIKPALSPARKRRKLIDDSNFGKSSSVNPEGTPDEKSKDNFESNVSSILPTHLNNHPNNQETSFNATTSPYYDGDDGGYNSIVFNEKCFHESIETSSTNLQQLINNSLETKNKSNFVEKNNNSKSLSSALSIKSVDQFTQHDSPLTFVVTTKPLSQNTAPKSHCIKTFDNKIEHSSKKKESFKESKSSIEKKSSKENSNERKSTKEKKFSNETKLTKETVTKSKRSLKNASSPEFYGVLTDNNNTINTPVAESYNKFGPGSYIHPETKAIITPMPDYSSFPTPELVAKTRSYALRELPKNKMVAKLKEVYKYQHKFKKWEEEPQNIKGKRVTRRKGHNEVDAASLVKKYNNKKMDLATKKIEMKERLMLFLRADDVLLQKILTYEPLEITDLFHTLKERSIDFNKKFLLEFLDEQCICYYSKDEVNKWRKKKKAK</sequence>
<evidence type="ECO:0000256" key="3">
    <source>
        <dbReference type="ARBA" id="ARBA00022763"/>
    </source>
</evidence>
<keyword evidence="3" id="KW-0227">DNA damage</keyword>
<dbReference type="PROSITE" id="PS50097">
    <property type="entry name" value="BTB"/>
    <property type="match status" value="1"/>
</dbReference>
<comment type="similarity">
    <text evidence="2">Belongs to the SLX4 family.</text>
</comment>
<dbReference type="CDD" id="cd18186">
    <property type="entry name" value="BTB_POZ_ZBTB_KLHL-like"/>
    <property type="match status" value="1"/>
</dbReference>
<feature type="domain" description="BTB" evidence="9">
    <location>
        <begin position="369"/>
        <end position="431"/>
    </location>
</feature>
<evidence type="ECO:0000256" key="1">
    <source>
        <dbReference type="ARBA" id="ARBA00004123"/>
    </source>
</evidence>
<dbReference type="Pfam" id="PF09494">
    <property type="entry name" value="Slx4"/>
    <property type="match status" value="1"/>
</dbReference>
<dbReference type="SUPFAM" id="SSF54695">
    <property type="entry name" value="POZ domain"/>
    <property type="match status" value="1"/>
</dbReference>
<dbReference type="GeneID" id="100206903"/>
<keyword evidence="5" id="KW-0234">DNA repair</keyword>
<keyword evidence="10" id="KW-1185">Reference proteome</keyword>
<evidence type="ECO:0000256" key="7">
    <source>
        <dbReference type="ARBA" id="ARBA00029496"/>
    </source>
</evidence>
<protein>
    <recommendedName>
        <fullName evidence="7">Structure-specific endonuclease subunit SLX4</fullName>
    </recommendedName>
</protein>
<dbReference type="Proteomes" id="UP001652625">
    <property type="component" value="Chromosome 12"/>
</dbReference>
<evidence type="ECO:0000259" key="9">
    <source>
        <dbReference type="PROSITE" id="PS50097"/>
    </source>
</evidence>
<evidence type="ECO:0000256" key="8">
    <source>
        <dbReference type="SAM" id="MobiDB-lite"/>
    </source>
</evidence>
<feature type="region of interest" description="Disordered" evidence="8">
    <location>
        <begin position="988"/>
        <end position="1040"/>
    </location>
</feature>
<keyword evidence="4" id="KW-0233">DNA recombination</keyword>
<proteinExistence type="inferred from homology"/>
<dbReference type="PANTHER" id="PTHR21541:SF3">
    <property type="entry name" value="STRUCTURE-SPECIFIC ENDONUCLEASE SUBUNIT SLX4"/>
    <property type="match status" value="1"/>
</dbReference>
<keyword evidence="6" id="KW-0539">Nucleus</keyword>
<evidence type="ECO:0000313" key="10">
    <source>
        <dbReference type="Proteomes" id="UP001652625"/>
    </source>
</evidence>
<dbReference type="SMART" id="SM00225">
    <property type="entry name" value="BTB"/>
    <property type="match status" value="1"/>
</dbReference>
<dbReference type="Pfam" id="PF00651">
    <property type="entry name" value="BTB"/>
    <property type="match status" value="1"/>
</dbReference>
<accession>A0ABM4D2S1</accession>
<evidence type="ECO:0000256" key="6">
    <source>
        <dbReference type="ARBA" id="ARBA00023242"/>
    </source>
</evidence>
<evidence type="ECO:0000256" key="2">
    <source>
        <dbReference type="ARBA" id="ARBA00006661"/>
    </source>
</evidence>
<dbReference type="InterPro" id="IPR000210">
    <property type="entry name" value="BTB/POZ_dom"/>
</dbReference>
<evidence type="ECO:0000256" key="4">
    <source>
        <dbReference type="ARBA" id="ARBA00023172"/>
    </source>
</evidence>
<feature type="region of interest" description="Disordered" evidence="8">
    <location>
        <begin position="808"/>
        <end position="883"/>
    </location>
</feature>
<dbReference type="RefSeq" id="XP_065668563.1">
    <property type="nucleotide sequence ID" value="XM_065812491.1"/>
</dbReference>
<dbReference type="PANTHER" id="PTHR21541">
    <property type="entry name" value="BTB POZ DOMAIN CONTAINING 12"/>
    <property type="match status" value="1"/>
</dbReference>
<feature type="compositionally biased region" description="Polar residues" evidence="8">
    <location>
        <begin position="855"/>
        <end position="883"/>
    </location>
</feature>
<dbReference type="CDD" id="cd22999">
    <property type="entry name" value="SAP_SLX4"/>
    <property type="match status" value="1"/>
</dbReference>
<dbReference type="InterPro" id="IPR018574">
    <property type="entry name" value="Structure-sp_endonuc_su_Slx4"/>
</dbReference>
<evidence type="ECO:0000256" key="5">
    <source>
        <dbReference type="ARBA" id="ARBA00023204"/>
    </source>
</evidence>
<organism evidence="10 11">
    <name type="scientific">Hydra vulgaris</name>
    <name type="common">Hydra</name>
    <name type="synonym">Hydra attenuata</name>
    <dbReference type="NCBI Taxonomy" id="6087"/>
    <lineage>
        <taxon>Eukaryota</taxon>
        <taxon>Metazoa</taxon>
        <taxon>Cnidaria</taxon>
        <taxon>Hydrozoa</taxon>
        <taxon>Hydroidolina</taxon>
        <taxon>Anthoathecata</taxon>
        <taxon>Aplanulata</taxon>
        <taxon>Hydridae</taxon>
        <taxon>Hydra</taxon>
    </lineage>
</organism>
<evidence type="ECO:0000313" key="11">
    <source>
        <dbReference type="RefSeq" id="XP_065668563.1"/>
    </source>
</evidence>
<reference evidence="11" key="1">
    <citation type="submission" date="2025-08" db="UniProtKB">
        <authorList>
            <consortium name="RefSeq"/>
        </authorList>
    </citation>
    <scope>IDENTIFICATION</scope>
</reference>
<dbReference type="Gene3D" id="3.30.710.10">
    <property type="entry name" value="Potassium Channel Kv1.1, Chain A"/>
    <property type="match status" value="1"/>
</dbReference>
<gene>
    <name evidence="11" type="primary">LOC100206903</name>
</gene>
<dbReference type="InterPro" id="IPR011333">
    <property type="entry name" value="SKP1/BTB/POZ_sf"/>
</dbReference>
<name>A0ABM4D2S1_HYDVU</name>
<feature type="compositionally biased region" description="Basic and acidic residues" evidence="8">
    <location>
        <begin position="988"/>
        <end position="1034"/>
    </location>
</feature>
<comment type="subcellular location">
    <subcellularLocation>
        <location evidence="1">Nucleus</location>
    </subcellularLocation>
</comment>